<dbReference type="GO" id="GO:0016491">
    <property type="term" value="F:oxidoreductase activity"/>
    <property type="evidence" value="ECO:0007669"/>
    <property type="project" value="InterPro"/>
</dbReference>
<evidence type="ECO:0000256" key="10">
    <source>
        <dbReference type="ARBA" id="ARBA00076996"/>
    </source>
</evidence>
<dbReference type="STRING" id="320787.CA2015_3919"/>
<dbReference type="InterPro" id="IPR007698">
    <property type="entry name" value="AlaDH/PNT_NAD(H)-bd"/>
</dbReference>
<evidence type="ECO:0000256" key="7">
    <source>
        <dbReference type="ARBA" id="ARBA00023027"/>
    </source>
</evidence>
<dbReference type="InterPro" id="IPR007886">
    <property type="entry name" value="AlaDH/PNT_N"/>
</dbReference>
<comment type="function">
    <text evidence="1">The transhydrogenation between NADH and NADP is coupled to respiration and ATP hydrolysis and functions as a proton pump across the membrane.</text>
</comment>
<keyword evidence="6" id="KW-1278">Translocase</keyword>
<dbReference type="KEGG" id="camu:CA2015_3919"/>
<dbReference type="PANTHER" id="PTHR10160">
    <property type="entry name" value="NAD(P) TRANSHYDROGENASE"/>
    <property type="match status" value="1"/>
</dbReference>
<dbReference type="GO" id="GO:0005886">
    <property type="term" value="C:plasma membrane"/>
    <property type="evidence" value="ECO:0007669"/>
    <property type="project" value="TreeGrafter"/>
</dbReference>
<evidence type="ECO:0000256" key="6">
    <source>
        <dbReference type="ARBA" id="ARBA00022967"/>
    </source>
</evidence>
<dbReference type="CDD" id="cd05304">
    <property type="entry name" value="Rubrum_tdh"/>
    <property type="match status" value="1"/>
</dbReference>
<dbReference type="InterPro" id="IPR036291">
    <property type="entry name" value="NAD(P)-bd_dom_sf"/>
</dbReference>
<evidence type="ECO:0000256" key="11">
    <source>
        <dbReference type="ARBA" id="ARBA00084087"/>
    </source>
</evidence>
<protein>
    <recommendedName>
        <fullName evidence="9">NAD(P) transhydrogenase subunit alpha part 1</fullName>
        <ecNumber evidence="3">7.1.1.1</ecNumber>
    </recommendedName>
    <alternativeName>
        <fullName evidence="11">Nicotinamide nucleotide transhydrogenase subunit alpha 1</fullName>
    </alternativeName>
    <alternativeName>
        <fullName evidence="10">Pyridine nucleotide transhydrogenase subunit alpha 1</fullName>
    </alternativeName>
</protein>
<dbReference type="NCBIfam" id="NF006942">
    <property type="entry name" value="PRK09424.1"/>
    <property type="match status" value="1"/>
</dbReference>
<dbReference type="RefSeq" id="WP_048643403.1">
    <property type="nucleotide sequence ID" value="NZ_CAXBGM010000048.1"/>
</dbReference>
<dbReference type="SUPFAM" id="SSF52283">
    <property type="entry name" value="Formate/glycerate dehydrogenase catalytic domain-like"/>
    <property type="match status" value="1"/>
</dbReference>
<dbReference type="SMART" id="SM01002">
    <property type="entry name" value="AlaDh_PNT_C"/>
    <property type="match status" value="1"/>
</dbReference>
<keyword evidence="15" id="KW-1185">Reference proteome</keyword>
<dbReference type="GO" id="GO:0008750">
    <property type="term" value="F:proton-translocating NAD(P)+ transhydrogenase activity"/>
    <property type="evidence" value="ECO:0007669"/>
    <property type="project" value="UniProtKB-EC"/>
</dbReference>
<evidence type="ECO:0000256" key="8">
    <source>
        <dbReference type="ARBA" id="ARBA00048202"/>
    </source>
</evidence>
<dbReference type="PANTHER" id="PTHR10160:SF19">
    <property type="entry name" value="PROTON-TRANSLOCATING NAD(P)(+) TRANSHYDROGENASE"/>
    <property type="match status" value="1"/>
</dbReference>
<dbReference type="InterPro" id="IPR008143">
    <property type="entry name" value="Ala_DH/PNT_CS2"/>
</dbReference>
<organism evidence="14 15">
    <name type="scientific">Cyclobacterium amurskyense</name>
    <dbReference type="NCBI Taxonomy" id="320787"/>
    <lineage>
        <taxon>Bacteria</taxon>
        <taxon>Pseudomonadati</taxon>
        <taxon>Bacteroidota</taxon>
        <taxon>Cytophagia</taxon>
        <taxon>Cytophagales</taxon>
        <taxon>Cyclobacteriaceae</taxon>
        <taxon>Cyclobacterium</taxon>
    </lineage>
</organism>
<name>A0A0H4PXY8_9BACT</name>
<dbReference type="Pfam" id="PF01262">
    <property type="entry name" value="AlaDh_PNT_C"/>
    <property type="match status" value="1"/>
</dbReference>
<keyword evidence="7" id="KW-0520">NAD</keyword>
<reference evidence="14 15" key="1">
    <citation type="submission" date="2015-07" db="EMBL/GenBank/DDBJ databases">
        <authorList>
            <person name="Kim K.M."/>
        </authorList>
    </citation>
    <scope>NUCLEOTIDE SEQUENCE [LARGE SCALE GENOMIC DNA]</scope>
    <source>
        <strain evidence="14 15">KCTC 12363</strain>
    </source>
</reference>
<feature type="domain" description="Alanine dehydrogenase/pyridine nucleotide transhydrogenase NAD(H)-binding" evidence="12">
    <location>
        <begin position="146"/>
        <end position="310"/>
    </location>
</feature>
<evidence type="ECO:0000259" key="13">
    <source>
        <dbReference type="SMART" id="SM01003"/>
    </source>
</evidence>
<dbReference type="SUPFAM" id="SSF51735">
    <property type="entry name" value="NAD(P)-binding Rossmann-fold domains"/>
    <property type="match status" value="1"/>
</dbReference>
<gene>
    <name evidence="14" type="ORF">CA2015_3919</name>
</gene>
<dbReference type="OrthoDB" id="9804592at2"/>
<keyword evidence="4" id="KW-0547">Nucleotide-binding</keyword>
<dbReference type="PATRIC" id="fig|320787.5.peg.4288"/>
<dbReference type="FunFam" id="3.40.50.720:FF:000188">
    <property type="entry name" value="NAD(P) transhydrogenase alpha subunit 1"/>
    <property type="match status" value="1"/>
</dbReference>
<evidence type="ECO:0000313" key="15">
    <source>
        <dbReference type="Proteomes" id="UP000036520"/>
    </source>
</evidence>
<dbReference type="SMART" id="SM01003">
    <property type="entry name" value="AlaDh_PNT_N"/>
    <property type="match status" value="1"/>
</dbReference>
<dbReference type="GO" id="GO:0050661">
    <property type="term" value="F:NADP binding"/>
    <property type="evidence" value="ECO:0007669"/>
    <property type="project" value="TreeGrafter"/>
</dbReference>
<comment type="catalytic activity">
    <reaction evidence="8">
        <text>NAD(+) + NADPH + H(+)(in) = NADH + NADP(+) + H(+)(out)</text>
        <dbReference type="Rhea" id="RHEA:47992"/>
        <dbReference type="ChEBI" id="CHEBI:15378"/>
        <dbReference type="ChEBI" id="CHEBI:57540"/>
        <dbReference type="ChEBI" id="CHEBI:57783"/>
        <dbReference type="ChEBI" id="CHEBI:57945"/>
        <dbReference type="ChEBI" id="CHEBI:58349"/>
        <dbReference type="EC" id="7.1.1.1"/>
    </reaction>
</comment>
<evidence type="ECO:0000256" key="2">
    <source>
        <dbReference type="ARBA" id="ARBA00005689"/>
    </source>
</evidence>
<dbReference type="GO" id="GO:0006740">
    <property type="term" value="P:NADPH regeneration"/>
    <property type="evidence" value="ECO:0007669"/>
    <property type="project" value="TreeGrafter"/>
</dbReference>
<dbReference type="PROSITE" id="PS00837">
    <property type="entry name" value="ALADH_PNT_2"/>
    <property type="match status" value="1"/>
</dbReference>
<dbReference type="EC" id="7.1.1.1" evidence="3"/>
<evidence type="ECO:0000256" key="9">
    <source>
        <dbReference type="ARBA" id="ARBA00071353"/>
    </source>
</evidence>
<evidence type="ECO:0000259" key="12">
    <source>
        <dbReference type="SMART" id="SM01002"/>
    </source>
</evidence>
<evidence type="ECO:0000256" key="4">
    <source>
        <dbReference type="ARBA" id="ARBA00022741"/>
    </source>
</evidence>
<proteinExistence type="inferred from homology"/>
<evidence type="ECO:0000256" key="5">
    <source>
        <dbReference type="ARBA" id="ARBA00022857"/>
    </source>
</evidence>
<feature type="domain" description="Alanine dehydrogenase/pyridine nucleotide transhydrogenase N-terminal" evidence="13">
    <location>
        <begin position="4"/>
        <end position="137"/>
    </location>
</feature>
<evidence type="ECO:0000256" key="3">
    <source>
        <dbReference type="ARBA" id="ARBA00012943"/>
    </source>
</evidence>
<dbReference type="Gene3D" id="3.40.50.720">
    <property type="entry name" value="NAD(P)-binding Rossmann-like Domain"/>
    <property type="match status" value="2"/>
</dbReference>
<dbReference type="EMBL" id="CP012040">
    <property type="protein sequence ID" value="AKP53282.1"/>
    <property type="molecule type" value="Genomic_DNA"/>
</dbReference>
<evidence type="ECO:0000256" key="1">
    <source>
        <dbReference type="ARBA" id="ARBA00003943"/>
    </source>
</evidence>
<keyword evidence="5" id="KW-0521">NADP</keyword>
<evidence type="ECO:0000313" key="14">
    <source>
        <dbReference type="EMBL" id="AKP53282.1"/>
    </source>
</evidence>
<dbReference type="Pfam" id="PF05222">
    <property type="entry name" value="AlaDh_PNT_N"/>
    <property type="match status" value="1"/>
</dbReference>
<comment type="similarity">
    <text evidence="2">Belongs to the AlaDH/PNT family.</text>
</comment>
<sequence>MILGILKEPSPETRVSLHPEAVKVLTASGNKILIEKGAGESSFLSDDTFLEAGAEVKDRKDVLKEAEMIFQITPLDAADHSLLSKGKYLFGVYQPLFAKELMKTLADTGVSLFSMDSIPRITRAQSMDVLSSMSTVSGYKAVLLAAANLPRFFPMLMTAAGTIAPAKVLVIGAGVAGLQAIATAKRLGAVVEAFDTRPSVKEQVESLGGKFVEVPGAVEDKGAGGYAVEQSEEYKKKQSEMLEKSIIKSDVVITTALIPGRKAPILITKAMLEKMKSGAVVVDLAAANGGNCEGTQNNETVSIDGITVIGNSALPSTMPQDASKMYSKNVQNLLKLLLKEDKLNLNFEDEIIKGTCITHDGAIVYEPLLK</sequence>
<dbReference type="Proteomes" id="UP000036520">
    <property type="component" value="Chromosome"/>
</dbReference>
<dbReference type="AlphaFoldDB" id="A0A0H4PXY8"/>
<accession>A0A0H4PXY8</accession>